<gene>
    <name evidence="11" type="ORF">ABR69_11220</name>
</gene>
<dbReference type="SUPFAM" id="SSF51261">
    <property type="entry name" value="Duplicated hybrid motif"/>
    <property type="match status" value="1"/>
</dbReference>
<keyword evidence="7" id="KW-0482">Metalloprotease</keyword>
<dbReference type="GO" id="GO:0042834">
    <property type="term" value="F:peptidoglycan binding"/>
    <property type="evidence" value="ECO:0007669"/>
    <property type="project" value="InterPro"/>
</dbReference>
<organism evidence="11 12">
    <name type="scientific">OM182 bacterium BACL3 MAG-120507-bin80</name>
    <dbReference type="NCBI Taxonomy" id="1655577"/>
    <lineage>
        <taxon>Bacteria</taxon>
        <taxon>Pseudomonadati</taxon>
        <taxon>Pseudomonadota</taxon>
        <taxon>Gammaproteobacteria</taxon>
        <taxon>OMG group</taxon>
        <taxon>OM182 clade</taxon>
    </lineage>
</organism>
<evidence type="ECO:0000256" key="4">
    <source>
        <dbReference type="ARBA" id="ARBA00022723"/>
    </source>
</evidence>
<dbReference type="EMBL" id="LIBB01000465">
    <property type="protein sequence ID" value="KRO69795.1"/>
    <property type="molecule type" value="Genomic_DNA"/>
</dbReference>
<keyword evidence="3" id="KW-0645">Protease</keyword>
<evidence type="ECO:0000256" key="5">
    <source>
        <dbReference type="ARBA" id="ARBA00022801"/>
    </source>
</evidence>
<dbReference type="Gene3D" id="3.10.450.350">
    <property type="match status" value="2"/>
</dbReference>
<dbReference type="GO" id="GO:0006508">
    <property type="term" value="P:proteolysis"/>
    <property type="evidence" value="ECO:0007669"/>
    <property type="project" value="UniProtKB-KW"/>
</dbReference>
<evidence type="ECO:0000256" key="7">
    <source>
        <dbReference type="ARBA" id="ARBA00023049"/>
    </source>
</evidence>
<dbReference type="PANTHER" id="PTHR21666:SF288">
    <property type="entry name" value="CELL DIVISION PROTEIN YTFB"/>
    <property type="match status" value="1"/>
</dbReference>
<feature type="non-terminal residue" evidence="11">
    <location>
        <position position="1"/>
    </location>
</feature>
<feature type="domain" description="Csd3-like second N-terminal" evidence="10">
    <location>
        <begin position="194"/>
        <end position="310"/>
    </location>
</feature>
<evidence type="ECO:0008006" key="13">
    <source>
        <dbReference type="Google" id="ProtNLM"/>
    </source>
</evidence>
<evidence type="ECO:0000256" key="6">
    <source>
        <dbReference type="ARBA" id="ARBA00022833"/>
    </source>
</evidence>
<feature type="domain" description="M23ase beta-sheet core" evidence="8">
    <location>
        <begin position="322"/>
        <end position="417"/>
    </location>
</feature>
<keyword evidence="4" id="KW-0479">Metal-binding</keyword>
<evidence type="ECO:0000256" key="2">
    <source>
        <dbReference type="ARBA" id="ARBA00004196"/>
    </source>
</evidence>
<dbReference type="CDD" id="cd12797">
    <property type="entry name" value="M23_peptidase"/>
    <property type="match status" value="1"/>
</dbReference>
<reference evidence="11 12" key="1">
    <citation type="submission" date="2015-10" db="EMBL/GenBank/DDBJ databases">
        <title>Metagenome-Assembled Genomes uncover a global brackish microbiome.</title>
        <authorList>
            <person name="Hugerth L.W."/>
            <person name="Larsson J."/>
            <person name="Alneberg J."/>
            <person name="Lindh M.V."/>
            <person name="Legrand C."/>
            <person name="Pinhassi J."/>
            <person name="Andersson A.F."/>
        </authorList>
    </citation>
    <scope>NUCLEOTIDE SEQUENCE [LARGE SCALE GENOMIC DNA]</scope>
    <source>
        <strain evidence="11">BACL4 MAG-120507-bin80</strain>
    </source>
</reference>
<protein>
    <recommendedName>
        <fullName evidence="13">Peptidase M23</fullName>
    </recommendedName>
</protein>
<evidence type="ECO:0000313" key="11">
    <source>
        <dbReference type="EMBL" id="KRO69795.1"/>
    </source>
</evidence>
<dbReference type="GO" id="GO:0004222">
    <property type="term" value="F:metalloendopeptidase activity"/>
    <property type="evidence" value="ECO:0007669"/>
    <property type="project" value="TreeGrafter"/>
</dbReference>
<dbReference type="GO" id="GO:0046872">
    <property type="term" value="F:metal ion binding"/>
    <property type="evidence" value="ECO:0007669"/>
    <property type="project" value="UniProtKB-KW"/>
</dbReference>
<dbReference type="GO" id="GO:0030313">
    <property type="term" value="C:cell envelope"/>
    <property type="evidence" value="ECO:0007669"/>
    <property type="project" value="UniProtKB-SubCell"/>
</dbReference>
<dbReference type="Proteomes" id="UP000051934">
    <property type="component" value="Unassembled WGS sequence"/>
</dbReference>
<dbReference type="Pfam" id="PF01551">
    <property type="entry name" value="Peptidase_M23"/>
    <property type="match status" value="1"/>
</dbReference>
<dbReference type="PANTHER" id="PTHR21666">
    <property type="entry name" value="PEPTIDASE-RELATED"/>
    <property type="match status" value="1"/>
</dbReference>
<evidence type="ECO:0000256" key="1">
    <source>
        <dbReference type="ARBA" id="ARBA00001947"/>
    </source>
</evidence>
<dbReference type="Pfam" id="PF19425">
    <property type="entry name" value="Csd3_N2"/>
    <property type="match status" value="1"/>
</dbReference>
<dbReference type="InterPro" id="IPR045834">
    <property type="entry name" value="Csd3_N2"/>
</dbReference>
<comment type="caution">
    <text evidence="11">The sequence shown here is derived from an EMBL/GenBank/DDBJ whole genome shotgun (WGS) entry which is preliminary data.</text>
</comment>
<evidence type="ECO:0000259" key="10">
    <source>
        <dbReference type="Pfam" id="PF19425"/>
    </source>
</evidence>
<comment type="subcellular location">
    <subcellularLocation>
        <location evidence="2">Cell envelope</location>
    </subcellularLocation>
</comment>
<evidence type="ECO:0000259" key="8">
    <source>
        <dbReference type="Pfam" id="PF01551"/>
    </source>
</evidence>
<accession>A0A0R2SBE1</accession>
<dbReference type="InterPro" id="IPR011055">
    <property type="entry name" value="Dup_hybrid_motif"/>
</dbReference>
<dbReference type="FunFam" id="2.70.70.10:FF:000002">
    <property type="entry name" value="Murein DD-endopeptidase MepM"/>
    <property type="match status" value="1"/>
</dbReference>
<dbReference type="InterPro" id="IPR050570">
    <property type="entry name" value="Cell_wall_metabolism_enzyme"/>
</dbReference>
<dbReference type="Pfam" id="PF04225">
    <property type="entry name" value="LysM_OapA"/>
    <property type="match status" value="1"/>
</dbReference>
<dbReference type="Gene3D" id="2.70.70.10">
    <property type="entry name" value="Glucose Permease (Domain IIA)"/>
    <property type="match status" value="1"/>
</dbReference>
<evidence type="ECO:0000256" key="3">
    <source>
        <dbReference type="ARBA" id="ARBA00022670"/>
    </source>
</evidence>
<keyword evidence="5" id="KW-0378">Hydrolase</keyword>
<sequence length="466" mass="50739">ALPIYPRGHAYLLGGLGVCMLGLLALPSESSKAGPALTTLPVTTRYIEPTIDSQVTREYALSQPSLVASTTQATANAQRAPVSIATPITSTANPLNWEKFEIASGDSLSSLFGQVGLNDGDLFTLLNSSAEAKVLNRIYPGYKLEFNIPATGRLEQLRVLKNPLEGYLFTRNDSGYSVDTIIKTPEIRQTFKVGTISDSLFLAGKREQIPATTIMEMANIFGGVIDFILDPRTGDEFSILYEEKYLDGEFIGHGEILASRFVNQGKVFTAVRFIDNEGEVGYYNPEGESMRKAFLRSPLDVFRISSNFNPSRRHPVLNTIRAHKGTDYAAPTGTPIRATSDGRVTFSGRKGSFGNLVIVKHSGGFETKYAHLNKFGAYKKGARVRQGDIIGYVGSTGSATGPHLHYEFLVNGVHQNPRTIVDKLPKARSVDPAQLERFKSQTAGLVEQFNALAAQGEKPALLTLAQ</sequence>
<evidence type="ECO:0000259" key="9">
    <source>
        <dbReference type="Pfam" id="PF04225"/>
    </source>
</evidence>
<feature type="domain" description="Opacity-associated protein A LysM-like" evidence="9">
    <location>
        <begin position="96"/>
        <end position="175"/>
    </location>
</feature>
<dbReference type="InterPro" id="IPR016047">
    <property type="entry name" value="M23ase_b-sheet_dom"/>
</dbReference>
<comment type="cofactor">
    <cofactor evidence="1">
        <name>Zn(2+)</name>
        <dbReference type="ChEBI" id="CHEBI:29105"/>
    </cofactor>
</comment>
<dbReference type="AlphaFoldDB" id="A0A0R2SBE1"/>
<dbReference type="InterPro" id="IPR007340">
    <property type="entry name" value="LysM_Opacity-associatedA"/>
</dbReference>
<proteinExistence type="predicted"/>
<evidence type="ECO:0000313" key="12">
    <source>
        <dbReference type="Proteomes" id="UP000051934"/>
    </source>
</evidence>
<name>A0A0R2SBE1_9GAMM</name>
<keyword evidence="6" id="KW-0862">Zinc</keyword>